<evidence type="ECO:0000313" key="6">
    <source>
        <dbReference type="Proteomes" id="UP001250932"/>
    </source>
</evidence>
<reference evidence="5 6" key="1">
    <citation type="journal article" date="2023" name="ISME J.">
        <title>Cultivation and genomic characterization of novel and ubiquitous marine nitrite-oxidizing bacteria from the Nitrospirales.</title>
        <authorList>
            <person name="Mueller A.J."/>
            <person name="Daebeler A."/>
            <person name="Herbold C.W."/>
            <person name="Kirkegaard R.H."/>
            <person name="Daims H."/>
        </authorList>
    </citation>
    <scope>NUCLEOTIDE SEQUENCE [LARGE SCALE GENOMIC DNA]</scope>
    <source>
        <strain evidence="5 6">EB</strain>
    </source>
</reference>
<dbReference type="Proteomes" id="UP001250932">
    <property type="component" value="Unassembled WGS sequence"/>
</dbReference>
<dbReference type="Pfam" id="PF00196">
    <property type="entry name" value="GerE"/>
    <property type="match status" value="1"/>
</dbReference>
<comment type="caution">
    <text evidence="5">The sequence shown here is derived from an EMBL/GenBank/DDBJ whole genome shotgun (WGS) entry which is preliminary data.</text>
</comment>
<dbReference type="PANTHER" id="PTHR44688:SF16">
    <property type="entry name" value="DNA-BINDING TRANSCRIPTIONAL ACTIVATOR DEVR_DOSR"/>
    <property type="match status" value="1"/>
</dbReference>
<dbReference type="CDD" id="cd06170">
    <property type="entry name" value="LuxR_C_like"/>
    <property type="match status" value="1"/>
</dbReference>
<keyword evidence="1" id="KW-0805">Transcription regulation</keyword>
<organism evidence="5 6">
    <name type="scientific">Candidatus Nitronereus thalassa</name>
    <dbReference type="NCBI Taxonomy" id="3020898"/>
    <lineage>
        <taxon>Bacteria</taxon>
        <taxon>Pseudomonadati</taxon>
        <taxon>Nitrospirota</taxon>
        <taxon>Nitrospiria</taxon>
        <taxon>Nitrospirales</taxon>
        <taxon>Nitrospiraceae</taxon>
        <taxon>Candidatus Nitronereus</taxon>
    </lineage>
</organism>
<dbReference type="InterPro" id="IPR016032">
    <property type="entry name" value="Sig_transdc_resp-reg_C-effctor"/>
</dbReference>
<sequence length="105" mass="11808">MDIMESNGSSIETDALVALEEKGLTRREVEVLEWVARGKTNNEIGLILSISPRTASKHLEHIYTKLGVESRTAAVVQFLEMIQHSREVRTARVNHHLSNPISHHS</sequence>
<keyword evidence="2" id="KW-0238">DNA-binding</keyword>
<dbReference type="PRINTS" id="PR00038">
    <property type="entry name" value="HTHLUXR"/>
</dbReference>
<accession>A0ABU3KB08</accession>
<dbReference type="EMBL" id="JAQOUE010000001">
    <property type="protein sequence ID" value="MDT7043449.1"/>
    <property type="molecule type" value="Genomic_DNA"/>
</dbReference>
<evidence type="ECO:0000313" key="5">
    <source>
        <dbReference type="EMBL" id="MDT7043449.1"/>
    </source>
</evidence>
<evidence type="ECO:0000259" key="4">
    <source>
        <dbReference type="PROSITE" id="PS50043"/>
    </source>
</evidence>
<feature type="domain" description="HTH luxR-type" evidence="4">
    <location>
        <begin position="17"/>
        <end position="82"/>
    </location>
</feature>
<protein>
    <submittedName>
        <fullName evidence="5">Helix-turn-helix transcriptional regulator</fullName>
    </submittedName>
</protein>
<evidence type="ECO:0000256" key="2">
    <source>
        <dbReference type="ARBA" id="ARBA00023125"/>
    </source>
</evidence>
<dbReference type="Gene3D" id="1.10.10.10">
    <property type="entry name" value="Winged helix-like DNA-binding domain superfamily/Winged helix DNA-binding domain"/>
    <property type="match status" value="1"/>
</dbReference>
<dbReference type="InterPro" id="IPR000792">
    <property type="entry name" value="Tscrpt_reg_LuxR_C"/>
</dbReference>
<dbReference type="RefSeq" id="WP_313834016.1">
    <property type="nucleotide sequence ID" value="NZ_JAQOUE010000001.1"/>
</dbReference>
<gene>
    <name evidence="5" type="ORF">PPG34_13915</name>
</gene>
<name>A0ABU3KB08_9BACT</name>
<dbReference type="SUPFAM" id="SSF46894">
    <property type="entry name" value="C-terminal effector domain of the bipartite response regulators"/>
    <property type="match status" value="1"/>
</dbReference>
<dbReference type="PANTHER" id="PTHR44688">
    <property type="entry name" value="DNA-BINDING TRANSCRIPTIONAL ACTIVATOR DEVR_DOSR"/>
    <property type="match status" value="1"/>
</dbReference>
<keyword evidence="6" id="KW-1185">Reference proteome</keyword>
<dbReference type="PROSITE" id="PS50043">
    <property type="entry name" value="HTH_LUXR_2"/>
    <property type="match status" value="1"/>
</dbReference>
<proteinExistence type="predicted"/>
<keyword evidence="3" id="KW-0804">Transcription</keyword>
<evidence type="ECO:0000256" key="3">
    <source>
        <dbReference type="ARBA" id="ARBA00023163"/>
    </source>
</evidence>
<dbReference type="SMART" id="SM00421">
    <property type="entry name" value="HTH_LUXR"/>
    <property type="match status" value="1"/>
</dbReference>
<dbReference type="InterPro" id="IPR036388">
    <property type="entry name" value="WH-like_DNA-bd_sf"/>
</dbReference>
<evidence type="ECO:0000256" key="1">
    <source>
        <dbReference type="ARBA" id="ARBA00023015"/>
    </source>
</evidence>